<gene>
    <name evidence="1" type="ORF">HPB49_019738</name>
</gene>
<accession>A0ACB8CSW8</accession>
<organism evidence="1 2">
    <name type="scientific">Dermacentor silvarum</name>
    <name type="common">Tick</name>
    <dbReference type="NCBI Taxonomy" id="543639"/>
    <lineage>
        <taxon>Eukaryota</taxon>
        <taxon>Metazoa</taxon>
        <taxon>Ecdysozoa</taxon>
        <taxon>Arthropoda</taxon>
        <taxon>Chelicerata</taxon>
        <taxon>Arachnida</taxon>
        <taxon>Acari</taxon>
        <taxon>Parasitiformes</taxon>
        <taxon>Ixodida</taxon>
        <taxon>Ixodoidea</taxon>
        <taxon>Ixodidae</taxon>
        <taxon>Rhipicephalinae</taxon>
        <taxon>Dermacentor</taxon>
    </lineage>
</organism>
<evidence type="ECO:0000313" key="2">
    <source>
        <dbReference type="Proteomes" id="UP000821865"/>
    </source>
</evidence>
<keyword evidence="2" id="KW-1185">Reference proteome</keyword>
<dbReference type="EMBL" id="CM023474">
    <property type="protein sequence ID" value="KAH7950112.1"/>
    <property type="molecule type" value="Genomic_DNA"/>
</dbReference>
<protein>
    <submittedName>
        <fullName evidence="1">Uncharacterized protein</fullName>
    </submittedName>
</protein>
<proteinExistence type="predicted"/>
<dbReference type="Proteomes" id="UP000821865">
    <property type="component" value="Chromosome 5"/>
</dbReference>
<name>A0ACB8CSW8_DERSI</name>
<reference evidence="1" key="1">
    <citation type="submission" date="2020-05" db="EMBL/GenBank/DDBJ databases">
        <title>Large-scale comparative analyses of tick genomes elucidate their genetic diversity and vector capacities.</title>
        <authorList>
            <person name="Jia N."/>
            <person name="Wang J."/>
            <person name="Shi W."/>
            <person name="Du L."/>
            <person name="Sun Y."/>
            <person name="Zhan W."/>
            <person name="Jiang J."/>
            <person name="Wang Q."/>
            <person name="Zhang B."/>
            <person name="Ji P."/>
            <person name="Sakyi L.B."/>
            <person name="Cui X."/>
            <person name="Yuan T."/>
            <person name="Jiang B."/>
            <person name="Yang W."/>
            <person name="Lam T.T.-Y."/>
            <person name="Chang Q."/>
            <person name="Ding S."/>
            <person name="Wang X."/>
            <person name="Zhu J."/>
            <person name="Ruan X."/>
            <person name="Zhao L."/>
            <person name="Wei J."/>
            <person name="Que T."/>
            <person name="Du C."/>
            <person name="Cheng J."/>
            <person name="Dai P."/>
            <person name="Han X."/>
            <person name="Huang E."/>
            <person name="Gao Y."/>
            <person name="Liu J."/>
            <person name="Shao H."/>
            <person name="Ye R."/>
            <person name="Li L."/>
            <person name="Wei W."/>
            <person name="Wang X."/>
            <person name="Wang C."/>
            <person name="Yang T."/>
            <person name="Huo Q."/>
            <person name="Li W."/>
            <person name="Guo W."/>
            <person name="Chen H."/>
            <person name="Zhou L."/>
            <person name="Ni X."/>
            <person name="Tian J."/>
            <person name="Zhou Y."/>
            <person name="Sheng Y."/>
            <person name="Liu T."/>
            <person name="Pan Y."/>
            <person name="Xia L."/>
            <person name="Li J."/>
            <person name="Zhao F."/>
            <person name="Cao W."/>
        </authorList>
    </citation>
    <scope>NUCLEOTIDE SEQUENCE</scope>
    <source>
        <strain evidence="1">Dsil-2018</strain>
    </source>
</reference>
<sequence length="125" mass="14103">MNYPYQLARNQTLLGELIPTRNVRKVCFSLTYPSANVRSRFLTLSKKAINVSGTNPLIIGRDLNLPHMVWGYGYSTTATKNLWQGSQDLGLIFITDPTFPTRLGYSTSRNTTPDQTFTKNVTKVQ</sequence>
<evidence type="ECO:0000313" key="1">
    <source>
        <dbReference type="EMBL" id="KAH7950112.1"/>
    </source>
</evidence>
<comment type="caution">
    <text evidence="1">The sequence shown here is derived from an EMBL/GenBank/DDBJ whole genome shotgun (WGS) entry which is preliminary data.</text>
</comment>